<evidence type="ECO:0000256" key="2">
    <source>
        <dbReference type="ARBA" id="ARBA00022840"/>
    </source>
</evidence>
<dbReference type="InterPro" id="IPR050206">
    <property type="entry name" value="FtsK/SpoIIIE/SftA"/>
</dbReference>
<dbReference type="Pfam" id="PF01580">
    <property type="entry name" value="FtsK_SpoIIIE"/>
    <property type="match status" value="1"/>
</dbReference>
<dbReference type="InterPro" id="IPR002543">
    <property type="entry name" value="FtsK_dom"/>
</dbReference>
<dbReference type="RefSeq" id="WP_247472991.1">
    <property type="nucleotide sequence ID" value="NZ_JBHMAR010000075.1"/>
</dbReference>
<keyword evidence="6" id="KW-1185">Reference proteome</keyword>
<keyword evidence="1 3" id="KW-0547">Nucleotide-binding</keyword>
<name>A0ABV5VMW1_9ACTN</name>
<dbReference type="CDD" id="cd01127">
    <property type="entry name" value="TrwB_TraG_TraD_VirD4"/>
    <property type="match status" value="1"/>
</dbReference>
<proteinExistence type="predicted"/>
<protein>
    <submittedName>
        <fullName evidence="5">FtsK/SpoIIIE domain-containing protein</fullName>
    </submittedName>
</protein>
<gene>
    <name evidence="5" type="ORF">ACFFRO_29345</name>
</gene>
<dbReference type="Proteomes" id="UP001589703">
    <property type="component" value="Unassembled WGS sequence"/>
</dbReference>
<comment type="caution">
    <text evidence="5">The sequence shown here is derived from an EMBL/GenBank/DDBJ whole genome shotgun (WGS) entry which is preliminary data.</text>
</comment>
<dbReference type="Gene3D" id="3.40.50.300">
    <property type="entry name" value="P-loop containing nucleotide triphosphate hydrolases"/>
    <property type="match status" value="1"/>
</dbReference>
<evidence type="ECO:0000259" key="4">
    <source>
        <dbReference type="PROSITE" id="PS50901"/>
    </source>
</evidence>
<feature type="binding site" evidence="3">
    <location>
        <begin position="213"/>
        <end position="220"/>
    </location>
    <ligand>
        <name>ATP</name>
        <dbReference type="ChEBI" id="CHEBI:30616"/>
    </ligand>
</feature>
<dbReference type="PROSITE" id="PS50901">
    <property type="entry name" value="FTSK"/>
    <property type="match status" value="1"/>
</dbReference>
<evidence type="ECO:0000313" key="6">
    <source>
        <dbReference type="Proteomes" id="UP001589703"/>
    </source>
</evidence>
<dbReference type="SUPFAM" id="SSF52540">
    <property type="entry name" value="P-loop containing nucleoside triphosphate hydrolases"/>
    <property type="match status" value="1"/>
</dbReference>
<evidence type="ECO:0000256" key="3">
    <source>
        <dbReference type="PROSITE-ProRule" id="PRU00289"/>
    </source>
</evidence>
<evidence type="ECO:0000256" key="1">
    <source>
        <dbReference type="ARBA" id="ARBA00022741"/>
    </source>
</evidence>
<organism evidence="5 6">
    <name type="scientific">Streptomyces thermocoprophilus</name>
    <dbReference type="NCBI Taxonomy" id="78356"/>
    <lineage>
        <taxon>Bacteria</taxon>
        <taxon>Bacillati</taxon>
        <taxon>Actinomycetota</taxon>
        <taxon>Actinomycetes</taxon>
        <taxon>Kitasatosporales</taxon>
        <taxon>Streptomycetaceae</taxon>
        <taxon>Streptomyces</taxon>
    </lineage>
</organism>
<dbReference type="InterPro" id="IPR027417">
    <property type="entry name" value="P-loop_NTPase"/>
</dbReference>
<dbReference type="PANTHER" id="PTHR22683">
    <property type="entry name" value="SPORULATION PROTEIN RELATED"/>
    <property type="match status" value="1"/>
</dbReference>
<feature type="domain" description="FtsK" evidence="4">
    <location>
        <begin position="196"/>
        <end position="378"/>
    </location>
</feature>
<sequence>MTEPLTLLHQIAGLDPATVTLQLLTPFATLGGAVVTCRTFYTEVRWLRADAETRVSLEQSRRIRRTWRLLAPQVGLAVTEPARPGRDGRPAEPKVRLPRIKVHADEFGVTVTATTLPTIGREAWQDAADDLRNAWGMQRMKISQPKPGSVVVRGFRREPLDTPLPSPLVRDDGAPAVEPGSLSCRDDVLLGQDEDGHPVRLNLAAGAHGLIAGVTRSGKSVTVNTLLAHASLMRDVRLVVIDPNLAAAAPWWITAHRVSDTTHPDQASELLAEIREEMHRRENLFWTARTDKITEFSPELPLLVVVIDEVAHYTRHTDRKARERFEAHLLAIASQGAKYGVRLWLITQKPSAEVLTTALRTNLSTRICHRVDTTEDYLHLFPDGRDLDITAADRTLPPGVAITSTPGTPTPVRMRAVHLPTEACWRINDTLTTTGHQVRPLPGTTDFTKAA</sequence>
<reference evidence="5 6" key="1">
    <citation type="submission" date="2024-09" db="EMBL/GenBank/DDBJ databases">
        <authorList>
            <person name="Sun Q."/>
            <person name="Mori K."/>
        </authorList>
    </citation>
    <scope>NUCLEOTIDE SEQUENCE [LARGE SCALE GENOMIC DNA]</scope>
    <source>
        <strain evidence="5 6">JCM 10918</strain>
    </source>
</reference>
<dbReference type="EMBL" id="JBHMAR010000075">
    <property type="protein sequence ID" value="MFB9739172.1"/>
    <property type="molecule type" value="Genomic_DNA"/>
</dbReference>
<evidence type="ECO:0000313" key="5">
    <source>
        <dbReference type="EMBL" id="MFB9739172.1"/>
    </source>
</evidence>
<accession>A0ABV5VMW1</accession>
<dbReference type="PANTHER" id="PTHR22683:SF1">
    <property type="entry name" value="TYPE VII SECRETION SYSTEM PROTEIN ESSC"/>
    <property type="match status" value="1"/>
</dbReference>
<keyword evidence="2 3" id="KW-0067">ATP-binding</keyword>